<evidence type="ECO:0000313" key="3">
    <source>
        <dbReference type="Proteomes" id="UP000598146"/>
    </source>
</evidence>
<gene>
    <name evidence="2" type="ORF">I4J89_24385</name>
</gene>
<dbReference type="EMBL" id="JADQTO010000011">
    <property type="protein sequence ID" value="MBG0564591.1"/>
    <property type="molecule type" value="Genomic_DNA"/>
</dbReference>
<feature type="compositionally biased region" description="Basic residues" evidence="1">
    <location>
        <begin position="14"/>
        <end position="25"/>
    </location>
</feature>
<sequence length="105" mass="11244">MTVLPHRDPGNNGNRHRRPVRRRLTHTVAPADPGTVWPRVETAVAGVPGLSLDGGEILGLTARSATVSAHLGGQPVVVRVLFNADGTWQPAALRLATVGRHRWPV</sequence>
<evidence type="ECO:0000256" key="1">
    <source>
        <dbReference type="SAM" id="MobiDB-lite"/>
    </source>
</evidence>
<feature type="region of interest" description="Disordered" evidence="1">
    <location>
        <begin position="1"/>
        <end position="33"/>
    </location>
</feature>
<dbReference type="AlphaFoldDB" id="A0A931CC19"/>
<reference evidence="2" key="1">
    <citation type="submission" date="2020-11" db="EMBL/GenBank/DDBJ databases">
        <title>Isolation and identification of active actinomycetes.</title>
        <authorList>
            <person name="Sun X."/>
        </authorList>
    </citation>
    <scope>NUCLEOTIDE SEQUENCE</scope>
    <source>
        <strain evidence="2">NEAU-A11</strain>
    </source>
</reference>
<name>A0A931CC19_9ACTN</name>
<accession>A0A931CC19</accession>
<dbReference type="Proteomes" id="UP000598146">
    <property type="component" value="Unassembled WGS sequence"/>
</dbReference>
<organism evidence="2 3">
    <name type="scientific">Actinoplanes aureus</name>
    <dbReference type="NCBI Taxonomy" id="2792083"/>
    <lineage>
        <taxon>Bacteria</taxon>
        <taxon>Bacillati</taxon>
        <taxon>Actinomycetota</taxon>
        <taxon>Actinomycetes</taxon>
        <taxon>Micromonosporales</taxon>
        <taxon>Micromonosporaceae</taxon>
        <taxon>Actinoplanes</taxon>
    </lineage>
</organism>
<keyword evidence="3" id="KW-1185">Reference proteome</keyword>
<protein>
    <submittedName>
        <fullName evidence="2">Uncharacterized protein</fullName>
    </submittedName>
</protein>
<proteinExistence type="predicted"/>
<dbReference type="RefSeq" id="WP_196416365.1">
    <property type="nucleotide sequence ID" value="NZ_JADQTO010000011.1"/>
</dbReference>
<evidence type="ECO:0000313" key="2">
    <source>
        <dbReference type="EMBL" id="MBG0564591.1"/>
    </source>
</evidence>
<comment type="caution">
    <text evidence="2">The sequence shown here is derived from an EMBL/GenBank/DDBJ whole genome shotgun (WGS) entry which is preliminary data.</text>
</comment>